<evidence type="ECO:0000313" key="2">
    <source>
        <dbReference type="Proteomes" id="UP000019202"/>
    </source>
</evidence>
<dbReference type="AlphaFoldDB" id="W1IWQ5"/>
<gene>
    <name evidence="1" type="ORF">XSR1_20087</name>
</gene>
<evidence type="ECO:0000313" key="1">
    <source>
        <dbReference type="EMBL" id="CDL82263.1"/>
    </source>
</evidence>
<comment type="caution">
    <text evidence="1">The sequence shown here is derived from an EMBL/GenBank/DDBJ whole genome shotgun (WGS) entry which is preliminary data.</text>
</comment>
<protein>
    <submittedName>
        <fullName evidence="1">Uncharacterized protein</fullName>
    </submittedName>
</protein>
<keyword evidence="2" id="KW-1185">Reference proteome</keyword>
<proteinExistence type="predicted"/>
<dbReference type="STRING" id="1427518.XSR1_20087"/>
<name>W1IWQ5_9GAMM</name>
<organism evidence="1 2">
    <name type="scientific">Xenorhabdus szentirmaii DSM 16338</name>
    <dbReference type="NCBI Taxonomy" id="1427518"/>
    <lineage>
        <taxon>Bacteria</taxon>
        <taxon>Pseudomonadati</taxon>
        <taxon>Pseudomonadota</taxon>
        <taxon>Gammaproteobacteria</taxon>
        <taxon>Enterobacterales</taxon>
        <taxon>Morganellaceae</taxon>
        <taxon>Xenorhabdus</taxon>
    </lineage>
</organism>
<reference evidence="1" key="1">
    <citation type="submission" date="2013-11" db="EMBL/GenBank/DDBJ databases">
        <title>Draft genome sequence and annotation of the entomopathogenic bacteria, Xenorhabdus cabanillasi strain JM26 and Xenorhabdus szentirmai strain DSM 16338.</title>
        <authorList>
            <person name="Gualtieri M."/>
            <person name="Ogier J.C."/>
            <person name="Pages S."/>
            <person name="Givaudan A."/>
            <person name="Gaudriault S."/>
        </authorList>
    </citation>
    <scope>NUCLEOTIDE SEQUENCE [LARGE SCALE GENOMIC DNA]</scope>
    <source>
        <strain evidence="1">DSM 16338</strain>
    </source>
</reference>
<dbReference type="Proteomes" id="UP000019202">
    <property type="component" value="Unassembled WGS sequence"/>
</dbReference>
<accession>W1IWQ5</accession>
<sequence>MLPYPFTVLFNPFNPFNPAYFRFILVDTTIYDSQKNEKTLNYVMRSAFRKK</sequence>
<dbReference type="EMBL" id="CBXF010000077">
    <property type="protein sequence ID" value="CDL82263.1"/>
    <property type="molecule type" value="Genomic_DNA"/>
</dbReference>